<evidence type="ECO:0000256" key="1">
    <source>
        <dbReference type="SAM" id="Phobius"/>
    </source>
</evidence>
<gene>
    <name evidence="2" type="ORF">OP10G_4756</name>
</gene>
<feature type="transmembrane region" description="Helical" evidence="1">
    <location>
        <begin position="158"/>
        <end position="191"/>
    </location>
</feature>
<feature type="transmembrane region" description="Helical" evidence="1">
    <location>
        <begin position="212"/>
        <end position="238"/>
    </location>
</feature>
<organism evidence="2 3">
    <name type="scientific">Fimbriimonas ginsengisoli Gsoil 348</name>
    <dbReference type="NCBI Taxonomy" id="661478"/>
    <lineage>
        <taxon>Bacteria</taxon>
        <taxon>Bacillati</taxon>
        <taxon>Armatimonadota</taxon>
        <taxon>Fimbriimonadia</taxon>
        <taxon>Fimbriimonadales</taxon>
        <taxon>Fimbriimonadaceae</taxon>
        <taxon>Fimbriimonas</taxon>
    </lineage>
</organism>
<dbReference type="AlphaFoldDB" id="A0A068NZ83"/>
<sequence>MTAGEIIDASLRLYQQLGLSFLRLTVVPALLCLSAVAFVMVYVLPGLLYSQDNGEFSRHIADVALAILMAVFFGGPLFMTGLSYTTALVVSLVSDYMVGNAVDPGAAQEVARRAQPRLLLVTFRELLLSLSGILVAGAVTLLGEWLTKMTPETSATGGIVVLLGLFGVFGGFMICLSVLASDALVAPVTVLEDLGPKMAGKRARALMKKVPFHGPGTAAVWSVYILIGFMVVVLWGGIEICFSVLEVPGHFHGLTSGLPLQPIFQKALELLPAFIAIWTVIPVWATTVTMLYYDRRIRLEGFDIEILGRDLARSSRTSRFEL</sequence>
<keyword evidence="1" id="KW-1133">Transmembrane helix</keyword>
<feature type="transmembrane region" description="Helical" evidence="1">
    <location>
        <begin position="126"/>
        <end position="146"/>
    </location>
</feature>
<evidence type="ECO:0000313" key="2">
    <source>
        <dbReference type="EMBL" id="AIE88124.1"/>
    </source>
</evidence>
<protein>
    <submittedName>
        <fullName evidence="2">Uncharacterized protein</fullName>
    </submittedName>
</protein>
<feature type="transmembrane region" description="Helical" evidence="1">
    <location>
        <begin position="64"/>
        <end position="90"/>
    </location>
</feature>
<accession>A0A068NZ83</accession>
<dbReference type="KEGG" id="fgi:OP10G_4756"/>
<feature type="transmembrane region" description="Helical" evidence="1">
    <location>
        <begin position="21"/>
        <end position="44"/>
    </location>
</feature>
<keyword evidence="1" id="KW-0812">Transmembrane</keyword>
<keyword evidence="1" id="KW-0472">Membrane</keyword>
<dbReference type="STRING" id="661478.OP10G_4756"/>
<dbReference type="EMBL" id="CP007139">
    <property type="protein sequence ID" value="AIE88124.1"/>
    <property type="molecule type" value="Genomic_DNA"/>
</dbReference>
<dbReference type="Proteomes" id="UP000027982">
    <property type="component" value="Chromosome"/>
</dbReference>
<proteinExistence type="predicted"/>
<evidence type="ECO:0000313" key="3">
    <source>
        <dbReference type="Proteomes" id="UP000027982"/>
    </source>
</evidence>
<feature type="transmembrane region" description="Helical" evidence="1">
    <location>
        <begin position="270"/>
        <end position="293"/>
    </location>
</feature>
<name>A0A068NZ83_FIMGI</name>
<keyword evidence="3" id="KW-1185">Reference proteome</keyword>
<reference evidence="2 3" key="1">
    <citation type="journal article" date="2014" name="PLoS ONE">
        <title>The first complete genome sequence of the class fimbriimonadia in the phylum armatimonadetes.</title>
        <authorList>
            <person name="Hu Z.Y."/>
            <person name="Wang Y.Z."/>
            <person name="Im W.T."/>
            <person name="Wang S.Y."/>
            <person name="Zhao G.P."/>
            <person name="Zheng H.J."/>
            <person name="Quan Z.X."/>
        </authorList>
    </citation>
    <scope>NUCLEOTIDE SEQUENCE [LARGE SCALE GENOMIC DNA]</scope>
    <source>
        <strain evidence="2">Gsoil 348</strain>
    </source>
</reference>
<dbReference type="HOGENOM" id="CLU_862633_0_0_0"/>